<dbReference type="GO" id="GO:0005634">
    <property type="term" value="C:nucleus"/>
    <property type="evidence" value="ECO:0007669"/>
    <property type="project" value="TreeGrafter"/>
</dbReference>
<feature type="region of interest" description="Disordered" evidence="8">
    <location>
        <begin position="207"/>
        <end position="242"/>
    </location>
</feature>
<evidence type="ECO:0000256" key="4">
    <source>
        <dbReference type="ARBA" id="ARBA00022777"/>
    </source>
</evidence>
<dbReference type="PROSITE" id="PS00108">
    <property type="entry name" value="PROTEIN_KINASE_ST"/>
    <property type="match status" value="1"/>
</dbReference>
<dbReference type="CDD" id="cd14134">
    <property type="entry name" value="PKc_CLK"/>
    <property type="match status" value="1"/>
</dbReference>
<keyword evidence="11" id="KW-1185">Reference proteome</keyword>
<feature type="compositionally biased region" description="Low complexity" evidence="8">
    <location>
        <begin position="213"/>
        <end position="226"/>
    </location>
</feature>
<dbReference type="GO" id="GO:0005524">
    <property type="term" value="F:ATP binding"/>
    <property type="evidence" value="ECO:0007669"/>
    <property type="project" value="UniProtKB-UniRule"/>
</dbReference>
<organism evidence="10 11">
    <name type="scientific">Trichostrongylus colubriformis</name>
    <name type="common">Black scour worm</name>
    <dbReference type="NCBI Taxonomy" id="6319"/>
    <lineage>
        <taxon>Eukaryota</taxon>
        <taxon>Metazoa</taxon>
        <taxon>Ecdysozoa</taxon>
        <taxon>Nematoda</taxon>
        <taxon>Chromadorea</taxon>
        <taxon>Rhabditida</taxon>
        <taxon>Rhabditina</taxon>
        <taxon>Rhabditomorpha</taxon>
        <taxon>Strongyloidea</taxon>
        <taxon>Trichostrongylidae</taxon>
        <taxon>Trichostrongylus</taxon>
    </lineage>
</organism>
<evidence type="ECO:0000256" key="6">
    <source>
        <dbReference type="ARBA" id="ARBA00037966"/>
    </source>
</evidence>
<dbReference type="InterPro" id="IPR011009">
    <property type="entry name" value="Kinase-like_dom_sf"/>
</dbReference>
<sequence length="823" mass="93264">MPRKSSNEAPLALRRMPIVVIPRKRKYKNYVSRRRNTHLLASLRKCVSDPHMYRSFNHWKGLWREFSPTEDLTSPSADIPRLIDEEDPPRTPVVATVVVAPTVDAKRSPLFKQVSEKITQRKKNEISQVALHIPLPSGKGVAIQGRRPLRKGSSPKTTLTCSVADSPKKQVLDSEFYTQEYNNNRSEEKDNKLRSSIEAVTAKGPVLSTLDKSGAPSPASFSNASPETFGEKSTVNSKKKARDQTKLLIGETVPSVEQWNLAAVTPSAPKVLRKAYGSKSGTTICAVGSSLVAASANNVNTEEQRVIEKKVTLRRRMEQVKENAAVPISPKCQMDMGEKSSQADEQKAKKTVNAIAAAFSAQSVSDDVPDNVKKDEKKEVKKDAVQQVPVKNITSATANLLAQLQLPPTVSAKVDKIIASGQKSRLLKLNDQRARMKAHLDRQVTGVLPDDDDGHLIFKKNDILHGRWELREELGEGTFGRVVKAYDKQRDKMRAVKIVRNVHKYRDAAYLEIKVLTKLKQLDPNGTHKIIQLVEHFDYHGHCCLVFKLYGLSVFDFQRKYNFRPYHIEDTRHIMYQICYAVKFLHDNKLTHTDLKPENVLFVCDDCYTEKVGNVIYHRPKNTNVRLIDLGSATFNNEHHSAIISTRHYRAPEVILDLGWWQPCDTWSLGCILYELHRGATLFRTHSNREHLAMMERVCGHIPLRMIRKTRTKYFHNDVLDVTGTDESFIRDTCANLVRKIEDSDVEERELFELMHSMMQFEPAARITMADALQSPFFARIPENKRIPGIHPPNPVRRPGIMDPLYRGARGRTGEINGEEEAD</sequence>
<name>A0AAN8IZK5_TRICO</name>
<reference evidence="10 11" key="1">
    <citation type="submission" date="2019-10" db="EMBL/GenBank/DDBJ databases">
        <title>Assembly and Annotation for the nematode Trichostrongylus colubriformis.</title>
        <authorList>
            <person name="Martin J."/>
        </authorList>
    </citation>
    <scope>NUCLEOTIDE SEQUENCE [LARGE SCALE GENOMIC DNA]</scope>
    <source>
        <strain evidence="10">G859</strain>
        <tissue evidence="10">Whole worm</tissue>
    </source>
</reference>
<dbReference type="GO" id="GO:0043484">
    <property type="term" value="P:regulation of RNA splicing"/>
    <property type="evidence" value="ECO:0007669"/>
    <property type="project" value="TreeGrafter"/>
</dbReference>
<dbReference type="PROSITE" id="PS50011">
    <property type="entry name" value="PROTEIN_KINASE_DOM"/>
    <property type="match status" value="1"/>
</dbReference>
<accession>A0AAN8IZK5</accession>
<keyword evidence="4 10" id="KW-0418">Kinase</keyword>
<evidence type="ECO:0000256" key="7">
    <source>
        <dbReference type="PROSITE-ProRule" id="PRU10141"/>
    </source>
</evidence>
<feature type="domain" description="Protein kinase" evidence="9">
    <location>
        <begin position="468"/>
        <end position="778"/>
    </location>
</feature>
<evidence type="ECO:0000256" key="3">
    <source>
        <dbReference type="ARBA" id="ARBA00022741"/>
    </source>
</evidence>
<feature type="binding site" evidence="7">
    <location>
        <position position="497"/>
    </location>
    <ligand>
        <name>ATP</name>
        <dbReference type="ChEBI" id="CHEBI:30616"/>
    </ligand>
</feature>
<dbReference type="Gene3D" id="1.10.510.10">
    <property type="entry name" value="Transferase(Phosphotransferase) domain 1"/>
    <property type="match status" value="1"/>
</dbReference>
<feature type="region of interest" description="Disordered" evidence="8">
    <location>
        <begin position="784"/>
        <end position="823"/>
    </location>
</feature>
<dbReference type="Pfam" id="PF00069">
    <property type="entry name" value="Pkinase"/>
    <property type="match status" value="1"/>
</dbReference>
<protein>
    <submittedName>
        <fullName evidence="10">Serine/threonine-protein kinase Doa</fullName>
    </submittedName>
</protein>
<keyword evidence="3 7" id="KW-0547">Nucleotide-binding</keyword>
<dbReference type="InterPro" id="IPR051175">
    <property type="entry name" value="CLK_kinases"/>
</dbReference>
<dbReference type="GO" id="GO:0004674">
    <property type="term" value="F:protein serine/threonine kinase activity"/>
    <property type="evidence" value="ECO:0007669"/>
    <property type="project" value="UniProtKB-KW"/>
</dbReference>
<dbReference type="InterPro" id="IPR000719">
    <property type="entry name" value="Prot_kinase_dom"/>
</dbReference>
<dbReference type="InterPro" id="IPR017441">
    <property type="entry name" value="Protein_kinase_ATP_BS"/>
</dbReference>
<gene>
    <name evidence="10" type="ORF">GCK32_000415</name>
</gene>
<dbReference type="PANTHER" id="PTHR45646">
    <property type="entry name" value="SERINE/THREONINE-PROTEIN KINASE DOA-RELATED"/>
    <property type="match status" value="1"/>
</dbReference>
<evidence type="ECO:0000259" key="9">
    <source>
        <dbReference type="PROSITE" id="PS50011"/>
    </source>
</evidence>
<dbReference type="InterPro" id="IPR008271">
    <property type="entry name" value="Ser/Thr_kinase_AS"/>
</dbReference>
<proteinExistence type="inferred from homology"/>
<keyword evidence="1" id="KW-0723">Serine/threonine-protein kinase</keyword>
<dbReference type="SMART" id="SM00220">
    <property type="entry name" value="S_TKc"/>
    <property type="match status" value="1"/>
</dbReference>
<evidence type="ECO:0000313" key="11">
    <source>
        <dbReference type="Proteomes" id="UP001331761"/>
    </source>
</evidence>
<dbReference type="PROSITE" id="PS00107">
    <property type="entry name" value="PROTEIN_KINASE_ATP"/>
    <property type="match status" value="1"/>
</dbReference>
<dbReference type="Gene3D" id="3.30.200.20">
    <property type="entry name" value="Phosphorylase Kinase, domain 1"/>
    <property type="match status" value="1"/>
</dbReference>
<dbReference type="SUPFAM" id="SSF56112">
    <property type="entry name" value="Protein kinase-like (PK-like)"/>
    <property type="match status" value="1"/>
</dbReference>
<dbReference type="PANTHER" id="PTHR45646:SF11">
    <property type="entry name" value="SERINE_THREONINE-PROTEIN KINASE DOA"/>
    <property type="match status" value="1"/>
</dbReference>
<dbReference type="EMBL" id="WIXE01018795">
    <property type="protein sequence ID" value="KAK5970624.1"/>
    <property type="molecule type" value="Genomic_DNA"/>
</dbReference>
<keyword evidence="2" id="KW-0808">Transferase</keyword>
<dbReference type="Proteomes" id="UP001331761">
    <property type="component" value="Unassembled WGS sequence"/>
</dbReference>
<comment type="similarity">
    <text evidence="6">Belongs to the protein kinase superfamily. CMGC Ser/Thr protein kinase family. Lammer subfamily.</text>
</comment>
<feature type="region of interest" description="Disordered" evidence="8">
    <location>
        <begin position="141"/>
        <end position="161"/>
    </location>
</feature>
<dbReference type="AlphaFoldDB" id="A0AAN8IZK5"/>
<keyword evidence="5 7" id="KW-0067">ATP-binding</keyword>
<comment type="caution">
    <text evidence="10">The sequence shown here is derived from an EMBL/GenBank/DDBJ whole genome shotgun (WGS) entry which is preliminary data.</text>
</comment>
<evidence type="ECO:0000313" key="10">
    <source>
        <dbReference type="EMBL" id="KAK5970624.1"/>
    </source>
</evidence>
<evidence type="ECO:0000256" key="5">
    <source>
        <dbReference type="ARBA" id="ARBA00022840"/>
    </source>
</evidence>
<evidence type="ECO:0000256" key="2">
    <source>
        <dbReference type="ARBA" id="ARBA00022679"/>
    </source>
</evidence>
<evidence type="ECO:0000256" key="1">
    <source>
        <dbReference type="ARBA" id="ARBA00022527"/>
    </source>
</evidence>
<evidence type="ECO:0000256" key="8">
    <source>
        <dbReference type="SAM" id="MobiDB-lite"/>
    </source>
</evidence>